<feature type="compositionally biased region" description="Gly residues" evidence="1">
    <location>
        <begin position="63"/>
        <end position="76"/>
    </location>
</feature>
<feature type="compositionally biased region" description="Polar residues" evidence="1">
    <location>
        <begin position="195"/>
        <end position="206"/>
    </location>
</feature>
<dbReference type="AlphaFoldDB" id="A0A166NLS8"/>
<protein>
    <submittedName>
        <fullName evidence="2">Uncharacterized protein</fullName>
    </submittedName>
</protein>
<feature type="compositionally biased region" description="Basic and acidic residues" evidence="1">
    <location>
        <begin position="224"/>
        <end position="238"/>
    </location>
</feature>
<evidence type="ECO:0000313" key="2">
    <source>
        <dbReference type="EMBL" id="KZP25145.1"/>
    </source>
</evidence>
<proteinExistence type="predicted"/>
<evidence type="ECO:0000256" key="1">
    <source>
        <dbReference type="SAM" id="MobiDB-lite"/>
    </source>
</evidence>
<organism evidence="2 3">
    <name type="scientific">Athelia psychrophila</name>
    <dbReference type="NCBI Taxonomy" id="1759441"/>
    <lineage>
        <taxon>Eukaryota</taxon>
        <taxon>Fungi</taxon>
        <taxon>Dikarya</taxon>
        <taxon>Basidiomycota</taxon>
        <taxon>Agaricomycotina</taxon>
        <taxon>Agaricomycetes</taxon>
        <taxon>Agaricomycetidae</taxon>
        <taxon>Atheliales</taxon>
        <taxon>Atheliaceae</taxon>
        <taxon>Athelia</taxon>
    </lineage>
</organism>
<evidence type="ECO:0000313" key="3">
    <source>
        <dbReference type="Proteomes" id="UP000076532"/>
    </source>
</evidence>
<feature type="compositionally biased region" description="Basic and acidic residues" evidence="1">
    <location>
        <begin position="149"/>
        <end position="178"/>
    </location>
</feature>
<name>A0A166NLS8_9AGAM</name>
<feature type="region of interest" description="Disordered" evidence="1">
    <location>
        <begin position="1"/>
        <end position="35"/>
    </location>
</feature>
<gene>
    <name evidence="2" type="ORF">FIBSPDRAFT_394085</name>
</gene>
<feature type="region of interest" description="Disordered" evidence="1">
    <location>
        <begin position="48"/>
        <end position="238"/>
    </location>
</feature>
<feature type="compositionally biased region" description="Basic and acidic residues" evidence="1">
    <location>
        <begin position="95"/>
        <end position="114"/>
    </location>
</feature>
<dbReference type="Proteomes" id="UP000076532">
    <property type="component" value="Unassembled WGS sequence"/>
</dbReference>
<sequence>MSTPAEEVPQTEKSPFSAPSPPFENSSSVGSKTGRFSDALKSFSVSGLDVGATSAGSGDVGVDAGGHAGGHAGGDGAWLDDDGGFGAPKLSEFTQKNDRGQREGPAREAEEAARFGKAQEPSTTEEGSADAKSAIEFNPLNDPAWDNLAQKDKKRSEGGQRANRGERDGSSRLHERTSCRAQSSSGKGMRRSRPRSSSTNLRTPVSSRRVRQPSLVVHPIARPTRQEVPRDLSFRSGP</sequence>
<dbReference type="EMBL" id="KV417522">
    <property type="protein sequence ID" value="KZP25145.1"/>
    <property type="molecule type" value="Genomic_DNA"/>
</dbReference>
<accession>A0A166NLS8</accession>
<keyword evidence="3" id="KW-1185">Reference proteome</keyword>
<reference evidence="2 3" key="1">
    <citation type="journal article" date="2016" name="Mol. Biol. Evol.">
        <title>Comparative Genomics of Early-Diverging Mushroom-Forming Fungi Provides Insights into the Origins of Lignocellulose Decay Capabilities.</title>
        <authorList>
            <person name="Nagy L.G."/>
            <person name="Riley R."/>
            <person name="Tritt A."/>
            <person name="Adam C."/>
            <person name="Daum C."/>
            <person name="Floudas D."/>
            <person name="Sun H."/>
            <person name="Yadav J.S."/>
            <person name="Pangilinan J."/>
            <person name="Larsson K.H."/>
            <person name="Matsuura K."/>
            <person name="Barry K."/>
            <person name="Labutti K."/>
            <person name="Kuo R."/>
            <person name="Ohm R.A."/>
            <person name="Bhattacharya S.S."/>
            <person name="Shirouzu T."/>
            <person name="Yoshinaga Y."/>
            <person name="Martin F.M."/>
            <person name="Grigoriev I.V."/>
            <person name="Hibbett D.S."/>
        </authorList>
    </citation>
    <scope>NUCLEOTIDE SEQUENCE [LARGE SCALE GENOMIC DNA]</scope>
    <source>
        <strain evidence="2 3">CBS 109695</strain>
    </source>
</reference>